<protein>
    <recommendedName>
        <fullName evidence="7">Cytosine-specific methyltransferase</fullName>
        <ecNumber evidence="7">2.1.1.37</ecNumber>
    </recommendedName>
</protein>
<dbReference type="InterPro" id="IPR050390">
    <property type="entry name" value="C5-Methyltransferase"/>
</dbReference>
<evidence type="ECO:0000256" key="3">
    <source>
        <dbReference type="ARBA" id="ARBA00022691"/>
    </source>
</evidence>
<dbReference type="InterPro" id="IPR018117">
    <property type="entry name" value="C5_DNA_meth_AS"/>
</dbReference>
<dbReference type="PROSITE" id="PS00094">
    <property type="entry name" value="C5_MTASE_1"/>
    <property type="match status" value="1"/>
</dbReference>
<evidence type="ECO:0000256" key="6">
    <source>
        <dbReference type="RuleBase" id="RU000416"/>
    </source>
</evidence>
<dbReference type="InterPro" id="IPR029063">
    <property type="entry name" value="SAM-dependent_MTases_sf"/>
</dbReference>
<dbReference type="PRINTS" id="PR00105">
    <property type="entry name" value="C5METTRFRASE"/>
</dbReference>
<dbReference type="AlphaFoldDB" id="A0A415UES4"/>
<dbReference type="EMBL" id="QRQO01000005">
    <property type="protein sequence ID" value="RHN16574.1"/>
    <property type="molecule type" value="Genomic_DNA"/>
</dbReference>
<keyword evidence="1 5" id="KW-0489">Methyltransferase</keyword>
<keyword evidence="4" id="KW-0680">Restriction system</keyword>
<dbReference type="GO" id="GO:0003677">
    <property type="term" value="F:DNA binding"/>
    <property type="evidence" value="ECO:0007669"/>
    <property type="project" value="TreeGrafter"/>
</dbReference>
<feature type="active site" evidence="5">
    <location>
        <position position="446"/>
    </location>
</feature>
<sequence length="722" mass="83154">MNKTGNSILNSAKYSSDNTDEWYTTYETIAEELLHYKKQFRNKIVLCNCDDPYESNFCYYFLRHFNELHLKKLICTSYAGSKIDQIKNNTQLSLDLFDDSGNSIIFNQGYVFIVDQMPGKIDEEVSDDIIKKVLKKKGIVKRLAGSGDFRTKECIEYMKECDICCTNPPFSLFSDLFSLLEKYEKKYLLIGNQNAITYKEIFPYIKENKAWVGYKFGDMKFRVPADTKPRKTRFWIDETGQKWRSLGNAMWLTNLDMQKRHKELKLTKYYNPEEYPKYDNYDAINVKKVVDIPMNYDGIMGVPITYLKYHNESQFEIVGEANHGSDNEFDLFKPKVNGKELFKRILIKRKTICDKEENNMAPRINEFRILDLFCGAGGLSWGMHKNSHFKTMIALDFDENAAATFKHNMPDTEVLVGDITDVSVKENVVSLAKKKKVNMIVGGPPCQGYSMKGKKLGLNDPRNFLFREYLDFVEKLQPEIFVIENVKGLLLSANGWFKEEIVDTIKKLGYSIEFDVLNAADFGVPQARERAIFICSKHGAISMPKPTVTKYVTVRDAIEDLAYLKSGEGEFEQDYITKPKSEYQIKIRGNSTKLYNHKASNHKQVAIDKLKLIPPEQGKECLPKELLGNQKFKTTWGRLKWDTVSPTIDTRFDASSNGTNNHPFLHRAITPREAARIQSFDDEFVFLGAKVYIRKQIGNAVPPLLAEAIANRIADYYGLKKE</sequence>
<evidence type="ECO:0000313" key="8">
    <source>
        <dbReference type="EMBL" id="RHN16574.1"/>
    </source>
</evidence>
<dbReference type="InterPro" id="IPR031303">
    <property type="entry name" value="C5_meth_CS"/>
</dbReference>
<accession>A0A415UES4</accession>
<dbReference type="PROSITE" id="PS00095">
    <property type="entry name" value="C5_MTASE_2"/>
    <property type="match status" value="1"/>
</dbReference>
<dbReference type="PROSITE" id="PS51679">
    <property type="entry name" value="SAM_MT_C5"/>
    <property type="match status" value="1"/>
</dbReference>
<dbReference type="NCBIfam" id="TIGR00675">
    <property type="entry name" value="dcm"/>
    <property type="match status" value="1"/>
</dbReference>
<proteinExistence type="inferred from homology"/>
<evidence type="ECO:0000256" key="7">
    <source>
        <dbReference type="RuleBase" id="RU000417"/>
    </source>
</evidence>
<dbReference type="Gene3D" id="3.40.50.150">
    <property type="entry name" value="Vaccinia Virus protein VP39"/>
    <property type="match status" value="1"/>
</dbReference>
<dbReference type="Proteomes" id="UP000283700">
    <property type="component" value="Unassembled WGS sequence"/>
</dbReference>
<evidence type="ECO:0000256" key="5">
    <source>
        <dbReference type="PROSITE-ProRule" id="PRU01016"/>
    </source>
</evidence>
<gene>
    <name evidence="8" type="primary">dcm</name>
    <name evidence="8" type="ORF">DWZ29_02905</name>
</gene>
<dbReference type="EC" id="2.1.1.37" evidence="7"/>
<dbReference type="GO" id="GO:0032259">
    <property type="term" value="P:methylation"/>
    <property type="evidence" value="ECO:0007669"/>
    <property type="project" value="UniProtKB-KW"/>
</dbReference>
<reference evidence="8 9" key="1">
    <citation type="submission" date="2018-08" db="EMBL/GenBank/DDBJ databases">
        <title>A genome reference for cultivated species of the human gut microbiota.</title>
        <authorList>
            <person name="Zou Y."/>
            <person name="Xue W."/>
            <person name="Luo G."/>
        </authorList>
    </citation>
    <scope>NUCLEOTIDE SEQUENCE [LARGE SCALE GENOMIC DNA]</scope>
    <source>
        <strain evidence="8 9">AF31-17AC</strain>
    </source>
</reference>
<evidence type="ECO:0000256" key="1">
    <source>
        <dbReference type="ARBA" id="ARBA00022603"/>
    </source>
</evidence>
<comment type="similarity">
    <text evidence="5 6">Belongs to the class I-like SAM-binding methyltransferase superfamily. C5-methyltransferase family.</text>
</comment>
<name>A0A415UES4_9FIRM</name>
<evidence type="ECO:0000256" key="4">
    <source>
        <dbReference type="ARBA" id="ARBA00022747"/>
    </source>
</evidence>
<dbReference type="InterPro" id="IPR025247">
    <property type="entry name" value="EcoRI-like_methylase"/>
</dbReference>
<dbReference type="GO" id="GO:0044027">
    <property type="term" value="P:negative regulation of gene expression via chromosomal CpG island methylation"/>
    <property type="evidence" value="ECO:0007669"/>
    <property type="project" value="TreeGrafter"/>
</dbReference>
<keyword evidence="2 5" id="KW-0808">Transferase</keyword>
<dbReference type="PANTHER" id="PTHR10629">
    <property type="entry name" value="CYTOSINE-SPECIFIC METHYLTRANSFERASE"/>
    <property type="match status" value="1"/>
</dbReference>
<dbReference type="Pfam" id="PF00145">
    <property type="entry name" value="DNA_methylase"/>
    <property type="match status" value="1"/>
</dbReference>
<dbReference type="InterPro" id="IPR001525">
    <property type="entry name" value="C5_MeTfrase"/>
</dbReference>
<dbReference type="GO" id="GO:0003886">
    <property type="term" value="F:DNA (cytosine-5-)-methyltransferase activity"/>
    <property type="evidence" value="ECO:0007669"/>
    <property type="project" value="UniProtKB-EC"/>
</dbReference>
<dbReference type="SUPFAM" id="SSF53335">
    <property type="entry name" value="S-adenosyl-L-methionine-dependent methyltransferases"/>
    <property type="match status" value="1"/>
</dbReference>
<dbReference type="GO" id="GO:0009307">
    <property type="term" value="P:DNA restriction-modification system"/>
    <property type="evidence" value="ECO:0007669"/>
    <property type="project" value="UniProtKB-KW"/>
</dbReference>
<dbReference type="PANTHER" id="PTHR10629:SF52">
    <property type="entry name" value="DNA (CYTOSINE-5)-METHYLTRANSFERASE 1"/>
    <property type="match status" value="1"/>
</dbReference>
<dbReference type="Gene3D" id="3.90.120.10">
    <property type="entry name" value="DNA Methylase, subunit A, domain 2"/>
    <property type="match status" value="1"/>
</dbReference>
<keyword evidence="3 5" id="KW-0949">S-adenosyl-L-methionine</keyword>
<evidence type="ECO:0000256" key="2">
    <source>
        <dbReference type="ARBA" id="ARBA00022679"/>
    </source>
</evidence>
<organism evidence="8 9">
    <name type="scientific">Anaerobutyricum hallii</name>
    <dbReference type="NCBI Taxonomy" id="39488"/>
    <lineage>
        <taxon>Bacteria</taxon>
        <taxon>Bacillati</taxon>
        <taxon>Bacillota</taxon>
        <taxon>Clostridia</taxon>
        <taxon>Lachnospirales</taxon>
        <taxon>Lachnospiraceae</taxon>
        <taxon>Anaerobutyricum</taxon>
    </lineage>
</organism>
<evidence type="ECO:0000313" key="9">
    <source>
        <dbReference type="Proteomes" id="UP000283700"/>
    </source>
</evidence>
<comment type="caution">
    <text evidence="8">The sequence shown here is derived from an EMBL/GenBank/DDBJ whole genome shotgun (WGS) entry which is preliminary data.</text>
</comment>
<dbReference type="Pfam" id="PF13651">
    <property type="entry name" value="EcoRI_methylase"/>
    <property type="match status" value="1"/>
</dbReference>
<comment type="catalytic activity">
    <reaction evidence="7">
        <text>a 2'-deoxycytidine in DNA + S-adenosyl-L-methionine = a 5-methyl-2'-deoxycytidine in DNA + S-adenosyl-L-homocysteine + H(+)</text>
        <dbReference type="Rhea" id="RHEA:13681"/>
        <dbReference type="Rhea" id="RHEA-COMP:11369"/>
        <dbReference type="Rhea" id="RHEA-COMP:11370"/>
        <dbReference type="ChEBI" id="CHEBI:15378"/>
        <dbReference type="ChEBI" id="CHEBI:57856"/>
        <dbReference type="ChEBI" id="CHEBI:59789"/>
        <dbReference type="ChEBI" id="CHEBI:85452"/>
        <dbReference type="ChEBI" id="CHEBI:85454"/>
        <dbReference type="EC" id="2.1.1.37"/>
    </reaction>
</comment>